<accession>A0AAD2D7A9</accession>
<comment type="caution">
    <text evidence="1">The sequence shown here is derived from an EMBL/GenBank/DDBJ whole genome shotgun (WGS) entry which is preliminary data.</text>
</comment>
<name>A0AAD2D7A9_EUPCR</name>
<evidence type="ECO:0000313" key="2">
    <source>
        <dbReference type="Proteomes" id="UP001295684"/>
    </source>
</evidence>
<reference evidence="1" key="1">
    <citation type="submission" date="2023-07" db="EMBL/GenBank/DDBJ databases">
        <authorList>
            <consortium name="AG Swart"/>
            <person name="Singh M."/>
            <person name="Singh A."/>
            <person name="Seah K."/>
            <person name="Emmerich C."/>
        </authorList>
    </citation>
    <scope>NUCLEOTIDE SEQUENCE</scope>
    <source>
        <strain evidence="1">DP1</strain>
    </source>
</reference>
<keyword evidence="2" id="KW-1185">Reference proteome</keyword>
<sequence length="89" mass="10320">MYLYLLLVVRFSSTYRVITSKNILGRRASPNGFFDVLFLENMFEDEAPPQKHLNYFPLPFNRIWSCTLSASKRITIFFIPSSKSISSSC</sequence>
<dbReference type="EMBL" id="CAMPGE010024590">
    <property type="protein sequence ID" value="CAI2382415.1"/>
    <property type="molecule type" value="Genomic_DNA"/>
</dbReference>
<protein>
    <submittedName>
        <fullName evidence="1">Uncharacterized protein</fullName>
    </submittedName>
</protein>
<gene>
    <name evidence="1" type="ORF">ECRASSUSDP1_LOCUS23888</name>
</gene>
<dbReference type="Proteomes" id="UP001295684">
    <property type="component" value="Unassembled WGS sequence"/>
</dbReference>
<evidence type="ECO:0000313" key="1">
    <source>
        <dbReference type="EMBL" id="CAI2382415.1"/>
    </source>
</evidence>
<dbReference type="AlphaFoldDB" id="A0AAD2D7A9"/>
<organism evidence="1 2">
    <name type="scientific">Euplotes crassus</name>
    <dbReference type="NCBI Taxonomy" id="5936"/>
    <lineage>
        <taxon>Eukaryota</taxon>
        <taxon>Sar</taxon>
        <taxon>Alveolata</taxon>
        <taxon>Ciliophora</taxon>
        <taxon>Intramacronucleata</taxon>
        <taxon>Spirotrichea</taxon>
        <taxon>Hypotrichia</taxon>
        <taxon>Euplotida</taxon>
        <taxon>Euplotidae</taxon>
        <taxon>Moneuplotes</taxon>
    </lineage>
</organism>
<proteinExistence type="predicted"/>